<evidence type="ECO:0000256" key="5">
    <source>
        <dbReference type="ARBA" id="ARBA00023239"/>
    </source>
</evidence>
<gene>
    <name evidence="8" type="primary">folB</name>
    <name evidence="8" type="ORF">ACFQ0F_08250</name>
</gene>
<organism evidence="8 9">
    <name type="scientific">Paraperlucidibaca wandonensis</name>
    <dbReference type="NCBI Taxonomy" id="1268273"/>
    <lineage>
        <taxon>Bacteria</taxon>
        <taxon>Pseudomonadati</taxon>
        <taxon>Pseudomonadota</taxon>
        <taxon>Gammaproteobacteria</taxon>
        <taxon>Moraxellales</taxon>
        <taxon>Moraxellaceae</taxon>
        <taxon>Paraperlucidibaca</taxon>
    </lineage>
</organism>
<dbReference type="GO" id="GO:0004150">
    <property type="term" value="F:dihydroneopterin aldolase activity"/>
    <property type="evidence" value="ECO:0007669"/>
    <property type="project" value="UniProtKB-EC"/>
</dbReference>
<keyword evidence="5 6" id="KW-0456">Lyase</keyword>
<evidence type="ECO:0000313" key="8">
    <source>
        <dbReference type="EMBL" id="MFD0950376.1"/>
    </source>
</evidence>
<sequence length="120" mass="13855">MDIVYIRDFKIETVIGMFQWERRIQQTLSLDLEMAWDIRPAAATDTIAEALDYRAVSERLKSHVEQAHYQLVETLAESIWQILREEFSVPWCRLRVSKPGAVRGAKDVGVLIERGVKPAQ</sequence>
<dbReference type="PANTHER" id="PTHR42844">
    <property type="entry name" value="DIHYDRONEOPTERIN ALDOLASE 1-RELATED"/>
    <property type="match status" value="1"/>
</dbReference>
<evidence type="ECO:0000256" key="1">
    <source>
        <dbReference type="ARBA" id="ARBA00001353"/>
    </source>
</evidence>
<dbReference type="InterPro" id="IPR006157">
    <property type="entry name" value="FolB_dom"/>
</dbReference>
<evidence type="ECO:0000259" key="7">
    <source>
        <dbReference type="SMART" id="SM00905"/>
    </source>
</evidence>
<evidence type="ECO:0000313" key="9">
    <source>
        <dbReference type="Proteomes" id="UP001597044"/>
    </source>
</evidence>
<evidence type="ECO:0000256" key="6">
    <source>
        <dbReference type="RuleBase" id="RU362079"/>
    </source>
</evidence>
<comment type="pathway">
    <text evidence="2 6">Cofactor biosynthesis; tetrahydrofolate biosynthesis; 2-amino-4-hydroxy-6-hydroxymethyl-7,8-dihydropteridine diphosphate from 7,8-dihydroneopterin triphosphate: step 3/4.</text>
</comment>
<dbReference type="InterPro" id="IPR043133">
    <property type="entry name" value="GTP-CH-I_C/QueF"/>
</dbReference>
<evidence type="ECO:0000256" key="2">
    <source>
        <dbReference type="ARBA" id="ARBA00005013"/>
    </source>
</evidence>
<dbReference type="NCBIfam" id="TIGR00526">
    <property type="entry name" value="folB_dom"/>
    <property type="match status" value="1"/>
</dbReference>
<comment type="function">
    <text evidence="6">Catalyzes the conversion of 7,8-dihydroneopterin to 6-hydroxymethyl-7,8-dihydropterin.</text>
</comment>
<dbReference type="Pfam" id="PF02152">
    <property type="entry name" value="FolB"/>
    <property type="match status" value="1"/>
</dbReference>
<comment type="similarity">
    <text evidence="3 6">Belongs to the DHNA family.</text>
</comment>
<evidence type="ECO:0000256" key="4">
    <source>
        <dbReference type="ARBA" id="ARBA00022909"/>
    </source>
</evidence>
<dbReference type="RefSeq" id="WP_340675395.1">
    <property type="nucleotide sequence ID" value="NZ_JBHTIT010000001.1"/>
</dbReference>
<name>A0ABW3HI89_9GAMM</name>
<accession>A0ABW3HI89</accession>
<feature type="domain" description="Dihydroneopterin aldolase/epimerase" evidence="7">
    <location>
        <begin position="4"/>
        <end position="114"/>
    </location>
</feature>
<comment type="caution">
    <text evidence="8">The sequence shown here is derived from an EMBL/GenBank/DDBJ whole genome shotgun (WGS) entry which is preliminary data.</text>
</comment>
<dbReference type="EMBL" id="JBHTIT010000001">
    <property type="protein sequence ID" value="MFD0950376.1"/>
    <property type="molecule type" value="Genomic_DNA"/>
</dbReference>
<dbReference type="InterPro" id="IPR006156">
    <property type="entry name" value="Dihydroneopterin_aldolase"/>
</dbReference>
<dbReference type="NCBIfam" id="TIGR00525">
    <property type="entry name" value="folB"/>
    <property type="match status" value="1"/>
</dbReference>
<dbReference type="Gene3D" id="3.30.1130.10">
    <property type="match status" value="1"/>
</dbReference>
<proteinExistence type="inferred from homology"/>
<reference evidence="9" key="1">
    <citation type="journal article" date="2019" name="Int. J. Syst. Evol. Microbiol.">
        <title>The Global Catalogue of Microorganisms (GCM) 10K type strain sequencing project: providing services to taxonomists for standard genome sequencing and annotation.</title>
        <authorList>
            <consortium name="The Broad Institute Genomics Platform"/>
            <consortium name="The Broad Institute Genome Sequencing Center for Infectious Disease"/>
            <person name="Wu L."/>
            <person name="Ma J."/>
        </authorList>
    </citation>
    <scope>NUCLEOTIDE SEQUENCE [LARGE SCALE GENOMIC DNA]</scope>
    <source>
        <strain evidence="9">CCUG 63419</strain>
    </source>
</reference>
<dbReference type="PANTHER" id="PTHR42844:SF1">
    <property type="entry name" value="DIHYDRONEOPTERIN ALDOLASE 1-RELATED"/>
    <property type="match status" value="1"/>
</dbReference>
<keyword evidence="9" id="KW-1185">Reference proteome</keyword>
<dbReference type="CDD" id="cd00534">
    <property type="entry name" value="DHNA_DHNTPE"/>
    <property type="match status" value="1"/>
</dbReference>
<dbReference type="EC" id="4.1.2.25" evidence="6"/>
<evidence type="ECO:0000256" key="3">
    <source>
        <dbReference type="ARBA" id="ARBA00005708"/>
    </source>
</evidence>
<dbReference type="Proteomes" id="UP001597044">
    <property type="component" value="Unassembled WGS sequence"/>
</dbReference>
<protein>
    <recommendedName>
        <fullName evidence="6">7,8-dihydroneopterin aldolase</fullName>
        <ecNumber evidence="6">4.1.2.25</ecNumber>
    </recommendedName>
</protein>
<dbReference type="SMART" id="SM00905">
    <property type="entry name" value="FolB"/>
    <property type="match status" value="1"/>
</dbReference>
<dbReference type="SUPFAM" id="SSF55620">
    <property type="entry name" value="Tetrahydrobiopterin biosynthesis enzymes-like"/>
    <property type="match status" value="1"/>
</dbReference>
<comment type="catalytic activity">
    <reaction evidence="1 6">
        <text>7,8-dihydroneopterin = 6-hydroxymethyl-7,8-dihydropterin + glycolaldehyde</text>
        <dbReference type="Rhea" id="RHEA:10540"/>
        <dbReference type="ChEBI" id="CHEBI:17001"/>
        <dbReference type="ChEBI" id="CHEBI:17071"/>
        <dbReference type="ChEBI" id="CHEBI:44841"/>
        <dbReference type="EC" id="4.1.2.25"/>
    </reaction>
</comment>
<keyword evidence="4 6" id="KW-0289">Folate biosynthesis</keyword>